<accession>A0A392V328</accession>
<dbReference type="EMBL" id="LXQA011049682">
    <property type="protein sequence ID" value="MCI82698.1"/>
    <property type="molecule type" value="Genomic_DNA"/>
</dbReference>
<keyword evidence="2" id="KW-1185">Reference proteome</keyword>
<protein>
    <submittedName>
        <fullName evidence="1">Uncharacterized protein</fullName>
    </submittedName>
</protein>
<dbReference type="AlphaFoldDB" id="A0A392V328"/>
<evidence type="ECO:0000313" key="1">
    <source>
        <dbReference type="EMBL" id="MCI82698.1"/>
    </source>
</evidence>
<proteinExistence type="predicted"/>
<reference evidence="1 2" key="1">
    <citation type="journal article" date="2018" name="Front. Plant Sci.">
        <title>Red Clover (Trifolium pratense) and Zigzag Clover (T. medium) - A Picture of Genomic Similarities and Differences.</title>
        <authorList>
            <person name="Dluhosova J."/>
            <person name="Istvanek J."/>
            <person name="Nedelnik J."/>
            <person name="Repkova J."/>
        </authorList>
    </citation>
    <scope>NUCLEOTIDE SEQUENCE [LARGE SCALE GENOMIC DNA]</scope>
    <source>
        <strain evidence="2">cv. 10/8</strain>
        <tissue evidence="1">Leaf</tissue>
    </source>
</reference>
<organism evidence="1 2">
    <name type="scientific">Trifolium medium</name>
    <dbReference type="NCBI Taxonomy" id="97028"/>
    <lineage>
        <taxon>Eukaryota</taxon>
        <taxon>Viridiplantae</taxon>
        <taxon>Streptophyta</taxon>
        <taxon>Embryophyta</taxon>
        <taxon>Tracheophyta</taxon>
        <taxon>Spermatophyta</taxon>
        <taxon>Magnoliopsida</taxon>
        <taxon>eudicotyledons</taxon>
        <taxon>Gunneridae</taxon>
        <taxon>Pentapetalae</taxon>
        <taxon>rosids</taxon>
        <taxon>fabids</taxon>
        <taxon>Fabales</taxon>
        <taxon>Fabaceae</taxon>
        <taxon>Papilionoideae</taxon>
        <taxon>50 kb inversion clade</taxon>
        <taxon>NPAAA clade</taxon>
        <taxon>Hologalegina</taxon>
        <taxon>IRL clade</taxon>
        <taxon>Trifolieae</taxon>
        <taxon>Trifolium</taxon>
    </lineage>
</organism>
<feature type="non-terminal residue" evidence="1">
    <location>
        <position position="1"/>
    </location>
</feature>
<sequence length="48" mass="5198">DKLSAQQAQISEVVLNQKVIAAKQEEMTTKQDAMGADLKAILAILSQK</sequence>
<name>A0A392V328_9FABA</name>
<dbReference type="Proteomes" id="UP000265520">
    <property type="component" value="Unassembled WGS sequence"/>
</dbReference>
<comment type="caution">
    <text evidence="1">The sequence shown here is derived from an EMBL/GenBank/DDBJ whole genome shotgun (WGS) entry which is preliminary data.</text>
</comment>
<evidence type="ECO:0000313" key="2">
    <source>
        <dbReference type="Proteomes" id="UP000265520"/>
    </source>
</evidence>